<dbReference type="AlphaFoldDB" id="A0A1X7BMB4"/>
<evidence type="ECO:0000313" key="2">
    <source>
        <dbReference type="Proteomes" id="UP000193224"/>
    </source>
</evidence>
<dbReference type="Pfam" id="PF08889">
    <property type="entry name" value="WbqC"/>
    <property type="match status" value="1"/>
</dbReference>
<protein>
    <submittedName>
        <fullName evidence="1">WbqC-like protein family protein</fullName>
    </submittedName>
</protein>
<dbReference type="RefSeq" id="WP_217809097.1">
    <property type="nucleotide sequence ID" value="NZ_FWXB01000001.1"/>
</dbReference>
<keyword evidence="2" id="KW-1185">Reference proteome</keyword>
<accession>A0A1X7BMB4</accession>
<dbReference type="InterPro" id="IPR014985">
    <property type="entry name" value="WbqC"/>
</dbReference>
<sequence length="227" mass="26074">MQPYFLPYIGYWQMMQAVDEFVVYDDVQFTRGWINRNRLLWNGNAETFTLPLRKGSTRVGINERYLTDHWDEACRDLQKKVAHAYANAPYFQNVSALLGRILQPDSRNLADFLYASLIEVKAYLGIDVLLLRSSDLQAGQGLRAAERIQAICKTRDTKIYVNAPGGRDLYDKSDFSSHGIELKFIQSSDVAYRQFDAEFVPNLSILDVMMFNDPAEIRAMLGCYTLE</sequence>
<dbReference type="EMBL" id="FWXB01000001">
    <property type="protein sequence ID" value="SMC10753.1"/>
    <property type="molecule type" value="Genomic_DNA"/>
</dbReference>
<organism evidence="1 2">
    <name type="scientific">Roseovarius aestuarii</name>
    <dbReference type="NCBI Taxonomy" id="475083"/>
    <lineage>
        <taxon>Bacteria</taxon>
        <taxon>Pseudomonadati</taxon>
        <taxon>Pseudomonadota</taxon>
        <taxon>Alphaproteobacteria</taxon>
        <taxon>Rhodobacterales</taxon>
        <taxon>Roseobacteraceae</taxon>
        <taxon>Roseovarius</taxon>
    </lineage>
</organism>
<dbReference type="Proteomes" id="UP000193224">
    <property type="component" value="Unassembled WGS sequence"/>
</dbReference>
<name>A0A1X7BMB4_9RHOB</name>
<gene>
    <name evidence="1" type="ORF">ROA7745_00560</name>
</gene>
<evidence type="ECO:0000313" key="1">
    <source>
        <dbReference type="EMBL" id="SMC10753.1"/>
    </source>
</evidence>
<reference evidence="1 2" key="1">
    <citation type="submission" date="2017-03" db="EMBL/GenBank/DDBJ databases">
        <authorList>
            <person name="Afonso C.L."/>
            <person name="Miller P.J."/>
            <person name="Scott M.A."/>
            <person name="Spackman E."/>
            <person name="Goraichik I."/>
            <person name="Dimitrov K.M."/>
            <person name="Suarez D.L."/>
            <person name="Swayne D.E."/>
        </authorList>
    </citation>
    <scope>NUCLEOTIDE SEQUENCE [LARGE SCALE GENOMIC DNA]</scope>
    <source>
        <strain evidence="1 2">CECT 7745</strain>
    </source>
</reference>
<proteinExistence type="predicted"/>